<name>A0A167JFR3_PHYB8</name>
<dbReference type="EMBL" id="KV441007">
    <property type="protein sequence ID" value="OAD65906.1"/>
    <property type="molecule type" value="Genomic_DNA"/>
</dbReference>
<feature type="domain" description="F-box" evidence="2">
    <location>
        <begin position="7"/>
        <end position="54"/>
    </location>
</feature>
<keyword evidence="4" id="KW-1185">Reference proteome</keyword>
<reference evidence="4" key="1">
    <citation type="submission" date="2015-06" db="EMBL/GenBank/DDBJ databases">
        <title>Expansion of signal transduction pathways in fungi by whole-genome duplication.</title>
        <authorList>
            <consortium name="DOE Joint Genome Institute"/>
            <person name="Corrochano L.M."/>
            <person name="Kuo A."/>
            <person name="Marcet-Houben M."/>
            <person name="Polaino S."/>
            <person name="Salamov A."/>
            <person name="Villalobos J.M."/>
            <person name="Alvarez M.I."/>
            <person name="Avalos J."/>
            <person name="Benito E.P."/>
            <person name="Benoit I."/>
            <person name="Burger G."/>
            <person name="Camino L.P."/>
            <person name="Canovas D."/>
            <person name="Cerda-Olmedo E."/>
            <person name="Cheng J.-F."/>
            <person name="Dominguez A."/>
            <person name="Elias M."/>
            <person name="Eslava A.P."/>
            <person name="Glaser F."/>
            <person name="Grimwood J."/>
            <person name="Gutierrez G."/>
            <person name="Heitman J."/>
            <person name="Henrissat B."/>
            <person name="Iturriaga E.A."/>
            <person name="Lang B.F."/>
            <person name="Lavin J.L."/>
            <person name="Lee S."/>
            <person name="Li W."/>
            <person name="Lindquist E."/>
            <person name="Lopez-Garcia S."/>
            <person name="Luque E.M."/>
            <person name="Marcos A.T."/>
            <person name="Martin J."/>
            <person name="McCluskey K."/>
            <person name="Medina H.R."/>
            <person name="Miralles-Duran A."/>
            <person name="Miyazaki A."/>
            <person name="Munoz-Torres E."/>
            <person name="Oguiza J.A."/>
            <person name="Ohm R."/>
            <person name="Olmedo M."/>
            <person name="Orejas M."/>
            <person name="Ortiz-Castellanos L."/>
            <person name="Pisabarro A.G."/>
            <person name="Rodriguez-Romero J."/>
            <person name="Ruiz-Herrera J."/>
            <person name="Ruiz-Vazquez R."/>
            <person name="Sanz C."/>
            <person name="Schackwitz W."/>
            <person name="Schmutz J."/>
            <person name="Shahriari M."/>
            <person name="Shelest E."/>
            <person name="Silva-Franco F."/>
            <person name="Soanes D."/>
            <person name="Syed K."/>
            <person name="Tagua V.G."/>
            <person name="Talbot N.J."/>
            <person name="Thon M."/>
            <person name="De vries R.P."/>
            <person name="Wiebenga A."/>
            <person name="Yadav J.S."/>
            <person name="Braun E.L."/>
            <person name="Baker S."/>
            <person name="Garre V."/>
            <person name="Horwitz B."/>
            <person name="Torres-Martinez S."/>
            <person name="Idnurm A."/>
            <person name="Herrera-Estrella A."/>
            <person name="Gabaldon T."/>
            <person name="Grigoriev I.V."/>
        </authorList>
    </citation>
    <scope>NUCLEOTIDE SEQUENCE [LARGE SCALE GENOMIC DNA]</scope>
    <source>
        <strain evidence="4">NRRL 1555(-)</strain>
    </source>
</reference>
<evidence type="ECO:0000256" key="1">
    <source>
        <dbReference type="SAM" id="MobiDB-lite"/>
    </source>
</evidence>
<sequence>MSNLNQTLTIQLIPPEMVELIACHLDICSLMNLMDTCTQFRYQFLGSTYMWRRVVFDLKYGDLSAIYAALRRLRDSNGLRLLVREVVMDSTDDSMFSPLVMLVKFPNLHRLYARNRRFNTKIKEDTKALLDMIKSGTIKLKTFELERIEIYHHYMTTEPYLEVFQRTIQRLSRHPSVYIDIRMCGDVSEQQGTQPKTQTQTQTQTQTLETDQLNPTQSSPPCQKIVSKVAKCWACDYHFKQCWMCAPFCGGCNSRRLPPMVNDQKKQQNLINQRLLQQTNALRQQDPVEDEFSVFE</sequence>
<dbReference type="InterPro" id="IPR001810">
    <property type="entry name" value="F-box_dom"/>
</dbReference>
<dbReference type="Proteomes" id="UP000077315">
    <property type="component" value="Unassembled WGS sequence"/>
</dbReference>
<accession>A0A167JFR3</accession>
<proteinExistence type="predicted"/>
<feature type="region of interest" description="Disordered" evidence="1">
    <location>
        <begin position="189"/>
        <end position="219"/>
    </location>
</feature>
<dbReference type="OrthoDB" id="2322499at2759"/>
<dbReference type="InParanoid" id="A0A167JFR3"/>
<dbReference type="PROSITE" id="PS50181">
    <property type="entry name" value="FBOX"/>
    <property type="match status" value="1"/>
</dbReference>
<dbReference type="SUPFAM" id="SSF81383">
    <property type="entry name" value="F-box domain"/>
    <property type="match status" value="1"/>
</dbReference>
<evidence type="ECO:0000259" key="2">
    <source>
        <dbReference type="PROSITE" id="PS50181"/>
    </source>
</evidence>
<protein>
    <submittedName>
        <fullName evidence="3">Zn(2)-C6 fungal-specific transcription factor</fullName>
    </submittedName>
</protein>
<gene>
    <name evidence="3" type="ORF">PHYBLDRAFT_73190</name>
</gene>
<organism evidence="3 4">
    <name type="scientific">Phycomyces blakesleeanus (strain ATCC 8743b / DSM 1359 / FGSC 10004 / NBRC 33097 / NRRL 1555)</name>
    <dbReference type="NCBI Taxonomy" id="763407"/>
    <lineage>
        <taxon>Eukaryota</taxon>
        <taxon>Fungi</taxon>
        <taxon>Fungi incertae sedis</taxon>
        <taxon>Mucoromycota</taxon>
        <taxon>Mucoromycotina</taxon>
        <taxon>Mucoromycetes</taxon>
        <taxon>Mucorales</taxon>
        <taxon>Phycomycetaceae</taxon>
        <taxon>Phycomyces</taxon>
    </lineage>
</organism>
<dbReference type="RefSeq" id="XP_018283946.1">
    <property type="nucleotide sequence ID" value="XM_018442800.1"/>
</dbReference>
<evidence type="ECO:0000313" key="4">
    <source>
        <dbReference type="Proteomes" id="UP000077315"/>
    </source>
</evidence>
<dbReference type="VEuPathDB" id="FungiDB:PHYBLDRAFT_73190"/>
<evidence type="ECO:0000313" key="3">
    <source>
        <dbReference type="EMBL" id="OAD65906.1"/>
    </source>
</evidence>
<feature type="compositionally biased region" description="Low complexity" evidence="1">
    <location>
        <begin position="190"/>
        <end position="212"/>
    </location>
</feature>
<dbReference type="AlphaFoldDB" id="A0A167JFR3"/>
<dbReference type="GeneID" id="29003706"/>
<dbReference type="InterPro" id="IPR036047">
    <property type="entry name" value="F-box-like_dom_sf"/>
</dbReference>